<dbReference type="SUPFAM" id="SSF50630">
    <property type="entry name" value="Acid proteases"/>
    <property type="match status" value="1"/>
</dbReference>
<evidence type="ECO:0000256" key="1">
    <source>
        <dbReference type="ARBA" id="ARBA00022670"/>
    </source>
</evidence>
<organism evidence="4 5">
    <name type="scientific">Upupa epops</name>
    <name type="common">Eurasian hoopoe</name>
    <dbReference type="NCBI Taxonomy" id="57439"/>
    <lineage>
        <taxon>Eukaryota</taxon>
        <taxon>Metazoa</taxon>
        <taxon>Chordata</taxon>
        <taxon>Craniata</taxon>
        <taxon>Vertebrata</taxon>
        <taxon>Euteleostomi</taxon>
        <taxon>Archelosauria</taxon>
        <taxon>Archosauria</taxon>
        <taxon>Dinosauria</taxon>
        <taxon>Saurischia</taxon>
        <taxon>Theropoda</taxon>
        <taxon>Coelurosauria</taxon>
        <taxon>Aves</taxon>
        <taxon>Neognathae</taxon>
        <taxon>Neoaves</taxon>
        <taxon>Telluraves</taxon>
        <taxon>Coraciimorphae</taxon>
        <taxon>Bucerotiformes</taxon>
        <taxon>Upupidae</taxon>
        <taxon>Upupa</taxon>
    </lineage>
</organism>
<dbReference type="InterPro" id="IPR021109">
    <property type="entry name" value="Peptidase_aspartic_dom_sf"/>
</dbReference>
<dbReference type="Gene3D" id="2.70.40.10">
    <property type="match status" value="1"/>
</dbReference>
<evidence type="ECO:0000256" key="2">
    <source>
        <dbReference type="ARBA" id="ARBA00022750"/>
    </source>
</evidence>
<dbReference type="GO" id="GO:0006508">
    <property type="term" value="P:proteolysis"/>
    <property type="evidence" value="ECO:0007669"/>
    <property type="project" value="UniProtKB-KW"/>
</dbReference>
<keyword evidence="2" id="KW-0064">Aspartyl protease</keyword>
<dbReference type="InterPro" id="IPR029054">
    <property type="entry name" value="dUTPase-like"/>
</dbReference>
<evidence type="ECO:0000259" key="3">
    <source>
        <dbReference type="Pfam" id="PF00692"/>
    </source>
</evidence>
<dbReference type="GO" id="GO:0004190">
    <property type="term" value="F:aspartic-type endopeptidase activity"/>
    <property type="evidence" value="ECO:0007669"/>
    <property type="project" value="UniProtKB-KW"/>
</dbReference>
<feature type="non-terminal residue" evidence="4">
    <location>
        <position position="154"/>
    </location>
</feature>
<feature type="domain" description="dUTPase-like" evidence="3">
    <location>
        <begin position="2"/>
        <end position="112"/>
    </location>
</feature>
<name>A0A7K6B1K4_UPUEP</name>
<protein>
    <submittedName>
        <fullName evidence="4">POK9 protein</fullName>
    </submittedName>
</protein>
<gene>
    <name evidence="4" type="primary">Ervk9_2</name>
    <name evidence="4" type="ORF">UPUEPO_R07691</name>
</gene>
<dbReference type="Pfam" id="PF00692">
    <property type="entry name" value="dUTPase"/>
    <property type="match status" value="1"/>
</dbReference>
<dbReference type="InterPro" id="IPR051592">
    <property type="entry name" value="HERV-K_Pro_peptidase_A2"/>
</dbReference>
<dbReference type="InterPro" id="IPR036157">
    <property type="entry name" value="dUTPase-like_sf"/>
</dbReference>
<sequence>SGSLGLDLETAVDVSITDNQPVRIKTTTIEPILINGEPSPTGALLLGRSSLGIKGLINKDYTGVIQIVVQTQFPPMYIPTGSRIAQLVPIPHWDLTPIAPTPRGMGGFGSTGQMATLTIPLHSRPTVNITLSANGQTVSAMALLDTGVGITIIS</sequence>
<feature type="non-terminal residue" evidence="4">
    <location>
        <position position="1"/>
    </location>
</feature>
<keyword evidence="2" id="KW-0378">Hydrolase</keyword>
<comment type="caution">
    <text evidence="4">The sequence shown here is derived from an EMBL/GenBank/DDBJ whole genome shotgun (WGS) entry which is preliminary data.</text>
</comment>
<evidence type="ECO:0000313" key="4">
    <source>
        <dbReference type="EMBL" id="NWU96114.1"/>
    </source>
</evidence>
<dbReference type="EMBL" id="VZRI01008056">
    <property type="protein sequence ID" value="NWU96114.1"/>
    <property type="molecule type" value="Genomic_DNA"/>
</dbReference>
<evidence type="ECO:0000313" key="5">
    <source>
        <dbReference type="Proteomes" id="UP000544127"/>
    </source>
</evidence>
<dbReference type="SUPFAM" id="SSF51283">
    <property type="entry name" value="dUTPase-like"/>
    <property type="match status" value="1"/>
</dbReference>
<dbReference type="OrthoDB" id="9900537at2759"/>
<dbReference type="Proteomes" id="UP000544127">
    <property type="component" value="Unassembled WGS sequence"/>
</dbReference>
<dbReference type="PANTHER" id="PTHR19422:SF123">
    <property type="entry name" value="RT1 CLASS I, LOCUS CE15"/>
    <property type="match status" value="1"/>
</dbReference>
<proteinExistence type="predicted"/>
<dbReference type="AlphaFoldDB" id="A0A7K6B1K4"/>
<keyword evidence="1" id="KW-0645">Protease</keyword>
<keyword evidence="5" id="KW-1185">Reference proteome</keyword>
<accession>A0A7K6B1K4</accession>
<reference evidence="4 5" key="1">
    <citation type="submission" date="2019-09" db="EMBL/GenBank/DDBJ databases">
        <title>Bird 10,000 Genomes (B10K) Project - Family phase.</title>
        <authorList>
            <person name="Zhang G."/>
        </authorList>
    </citation>
    <scope>NUCLEOTIDE SEQUENCE [LARGE SCALE GENOMIC DNA]</scope>
    <source>
        <strain evidence="4">B10K-DU-012-37</strain>
    </source>
</reference>
<dbReference type="PANTHER" id="PTHR19422">
    <property type="entry name" value="GAG RETROVIRAL POLYPROTEIN"/>
    <property type="match status" value="1"/>
</dbReference>